<keyword evidence="1" id="KW-0472">Membrane</keyword>
<feature type="non-terminal residue" evidence="2">
    <location>
        <position position="84"/>
    </location>
</feature>
<comment type="caution">
    <text evidence="2">The sequence shown here is derived from an EMBL/GenBank/DDBJ whole genome shotgun (WGS) entry which is preliminary data.</text>
</comment>
<name>A0A317Z8F5_STAPS</name>
<protein>
    <submittedName>
        <fullName evidence="2">Uncharacterized protein</fullName>
    </submittedName>
</protein>
<gene>
    <name evidence="2" type="ORF">DD924_12045</name>
</gene>
<keyword evidence="1" id="KW-0812">Transmembrane</keyword>
<dbReference type="Proteomes" id="UP000246351">
    <property type="component" value="Unassembled WGS sequence"/>
</dbReference>
<keyword evidence="1" id="KW-1133">Transmembrane helix</keyword>
<dbReference type="AlphaFoldDB" id="A0A317Z8F5"/>
<evidence type="ECO:0000313" key="3">
    <source>
        <dbReference type="Proteomes" id="UP000246351"/>
    </source>
</evidence>
<sequence length="84" mass="9842">MKNIQLVGKIRYLIFALVAIQAIIILMMTTFRLGEWYDEKWDEVQNSANQHQFYLNRITIEQKEDVKINSSGNCFNTSMTSSFC</sequence>
<dbReference type="EMBL" id="QEIV01001179">
    <property type="protein sequence ID" value="PWZ97647.1"/>
    <property type="molecule type" value="Genomic_DNA"/>
</dbReference>
<feature type="transmembrane region" description="Helical" evidence="1">
    <location>
        <begin position="12"/>
        <end position="31"/>
    </location>
</feature>
<reference evidence="2 3" key="1">
    <citation type="journal article" date="2018" name="Vet. Microbiol.">
        <title>Clonal diversity and geographic distribution of methicillin-resistant Staphylococcus pseudintermedius from Australian animals: Discovery of novel sequence types.</title>
        <authorList>
            <person name="Worthing K.A."/>
            <person name="Abraham S."/>
            <person name="Coombs G.W."/>
            <person name="Pang S."/>
            <person name="Saputra S."/>
            <person name="Jordan D."/>
            <person name="Trott D.J."/>
            <person name="Norris J.M."/>
        </authorList>
    </citation>
    <scope>NUCLEOTIDE SEQUENCE [LARGE SCALE GENOMIC DNA]</scope>
    <source>
        <strain evidence="2 3">ST71 3</strain>
    </source>
</reference>
<accession>A0A317Z8F5</accession>
<evidence type="ECO:0000313" key="2">
    <source>
        <dbReference type="EMBL" id="PWZ97647.1"/>
    </source>
</evidence>
<proteinExistence type="predicted"/>
<evidence type="ECO:0000256" key="1">
    <source>
        <dbReference type="SAM" id="Phobius"/>
    </source>
</evidence>
<organism evidence="2 3">
    <name type="scientific">Staphylococcus pseudintermedius</name>
    <dbReference type="NCBI Taxonomy" id="283734"/>
    <lineage>
        <taxon>Bacteria</taxon>
        <taxon>Bacillati</taxon>
        <taxon>Bacillota</taxon>
        <taxon>Bacilli</taxon>
        <taxon>Bacillales</taxon>
        <taxon>Staphylococcaceae</taxon>
        <taxon>Staphylococcus</taxon>
        <taxon>Staphylococcus intermedius group</taxon>
    </lineage>
</organism>